<comment type="similarity">
    <text evidence="2">Belongs to the polysaccharide synthase family.</text>
</comment>
<evidence type="ECO:0000256" key="5">
    <source>
        <dbReference type="ARBA" id="ARBA00022989"/>
    </source>
</evidence>
<proteinExistence type="inferred from homology"/>
<accession>A0ABP8KJK5</accession>
<dbReference type="Proteomes" id="UP001500945">
    <property type="component" value="Unassembled WGS sequence"/>
</dbReference>
<feature type="transmembrane region" description="Helical" evidence="7">
    <location>
        <begin position="392"/>
        <end position="412"/>
    </location>
</feature>
<feature type="transmembrane region" description="Helical" evidence="7">
    <location>
        <begin position="296"/>
        <end position="319"/>
    </location>
</feature>
<feature type="transmembrane region" description="Helical" evidence="7">
    <location>
        <begin position="264"/>
        <end position="284"/>
    </location>
</feature>
<keyword evidence="9" id="KW-1185">Reference proteome</keyword>
<protein>
    <submittedName>
        <fullName evidence="8">Lipopolysaccharide biosynthesis protein</fullName>
    </submittedName>
</protein>
<keyword evidence="3" id="KW-1003">Cell membrane</keyword>
<feature type="transmembrane region" description="Helical" evidence="7">
    <location>
        <begin position="424"/>
        <end position="444"/>
    </location>
</feature>
<dbReference type="Pfam" id="PF13440">
    <property type="entry name" value="Polysacc_synt_3"/>
    <property type="match status" value="1"/>
</dbReference>
<dbReference type="PANTHER" id="PTHR30250:SF10">
    <property type="entry name" value="LIPOPOLYSACCHARIDE BIOSYNTHESIS PROTEIN WZXC"/>
    <property type="match status" value="1"/>
</dbReference>
<feature type="transmembrane region" description="Helical" evidence="7">
    <location>
        <begin position="159"/>
        <end position="178"/>
    </location>
</feature>
<comment type="caution">
    <text evidence="8">The sequence shown here is derived from an EMBL/GenBank/DDBJ whole genome shotgun (WGS) entry which is preliminary data.</text>
</comment>
<organism evidence="8 9">
    <name type="scientific">Fodinibacter luteus</name>
    <dbReference type="NCBI Taxonomy" id="552064"/>
    <lineage>
        <taxon>Bacteria</taxon>
        <taxon>Bacillati</taxon>
        <taxon>Actinomycetota</taxon>
        <taxon>Actinomycetes</taxon>
        <taxon>Micrococcales</taxon>
        <taxon>Intrasporangiaceae</taxon>
        <taxon>Fodinibacter (ex Wang et al. 2009)</taxon>
    </lineage>
</organism>
<feature type="transmembrane region" description="Helical" evidence="7">
    <location>
        <begin position="20"/>
        <end position="47"/>
    </location>
</feature>
<evidence type="ECO:0000256" key="6">
    <source>
        <dbReference type="ARBA" id="ARBA00023136"/>
    </source>
</evidence>
<evidence type="ECO:0000256" key="2">
    <source>
        <dbReference type="ARBA" id="ARBA00007430"/>
    </source>
</evidence>
<evidence type="ECO:0000256" key="7">
    <source>
        <dbReference type="SAM" id="Phobius"/>
    </source>
</evidence>
<evidence type="ECO:0000256" key="3">
    <source>
        <dbReference type="ARBA" id="ARBA00022475"/>
    </source>
</evidence>
<reference evidence="9" key="1">
    <citation type="journal article" date="2019" name="Int. J. Syst. Evol. Microbiol.">
        <title>The Global Catalogue of Microorganisms (GCM) 10K type strain sequencing project: providing services to taxonomists for standard genome sequencing and annotation.</title>
        <authorList>
            <consortium name="The Broad Institute Genomics Platform"/>
            <consortium name="The Broad Institute Genome Sequencing Center for Infectious Disease"/>
            <person name="Wu L."/>
            <person name="Ma J."/>
        </authorList>
    </citation>
    <scope>NUCLEOTIDE SEQUENCE [LARGE SCALE GENOMIC DNA]</scope>
    <source>
        <strain evidence="9">JCM 17809</strain>
    </source>
</reference>
<feature type="transmembrane region" description="Helical" evidence="7">
    <location>
        <begin position="53"/>
        <end position="78"/>
    </location>
</feature>
<feature type="transmembrane region" description="Helical" evidence="7">
    <location>
        <begin position="90"/>
        <end position="112"/>
    </location>
</feature>
<name>A0ABP8KJK5_9MICO</name>
<sequence>MLMGPEGPLPAIPDLTRRAFAGALVLGARQVLVSAAMLLGGIALARLLQPADFGYYAFAALAVSLSMVISEGGIGASLIRESEPPSTPDLRLAFTFQLAVSLTLAAAAWFAIPRLGVALSLSPDGTQVVALALVAPLIAALRTVPIVRLERQLQFGPIGAASVAEVITFNLVAVAMAGMGRGTISLGFGIVAGTLVGTGWLLVASPWRPRLYLSTKRLRHHLRFGLPYQGIALISVAKDSINPLMIGLIAGATQVGLVEWAQRFAAFALFALFAMQRLLLTWFARLQFEHDDLRTAVRTSLFAAYGLVAPLAMAILVFSEPIVQDVFGEQWAPGLPVFWWLWAANILVPAAAVGMAALNALGESRTTFVFAVVWMVATWALGVPLIAWLGFIGFGVANLLVQVTNLLLFRVVTRRVEFPWIRTAVVPWCMAVAAAAIGRTAYAIMPGPSLWRLLSALLIMLMAYAGFMLARRSVRTMVLDAARGIRV</sequence>
<feature type="transmembrane region" description="Helical" evidence="7">
    <location>
        <begin position="450"/>
        <end position="470"/>
    </location>
</feature>
<feature type="transmembrane region" description="Helical" evidence="7">
    <location>
        <begin position="128"/>
        <end position="147"/>
    </location>
</feature>
<evidence type="ECO:0000256" key="4">
    <source>
        <dbReference type="ARBA" id="ARBA00022692"/>
    </source>
</evidence>
<feature type="transmembrane region" description="Helical" evidence="7">
    <location>
        <begin position="368"/>
        <end position="386"/>
    </location>
</feature>
<feature type="transmembrane region" description="Helical" evidence="7">
    <location>
        <begin position="226"/>
        <end position="252"/>
    </location>
</feature>
<feature type="transmembrane region" description="Helical" evidence="7">
    <location>
        <begin position="184"/>
        <end position="205"/>
    </location>
</feature>
<feature type="transmembrane region" description="Helical" evidence="7">
    <location>
        <begin position="339"/>
        <end position="361"/>
    </location>
</feature>
<evidence type="ECO:0000256" key="1">
    <source>
        <dbReference type="ARBA" id="ARBA00004651"/>
    </source>
</evidence>
<gene>
    <name evidence="8" type="ORF">GCM10023168_26360</name>
</gene>
<dbReference type="EMBL" id="BAABGM010000015">
    <property type="protein sequence ID" value="GAA4408649.1"/>
    <property type="molecule type" value="Genomic_DNA"/>
</dbReference>
<evidence type="ECO:0000313" key="8">
    <source>
        <dbReference type="EMBL" id="GAA4408649.1"/>
    </source>
</evidence>
<keyword evidence="6 7" id="KW-0472">Membrane</keyword>
<evidence type="ECO:0000313" key="9">
    <source>
        <dbReference type="Proteomes" id="UP001500945"/>
    </source>
</evidence>
<keyword evidence="4 7" id="KW-0812">Transmembrane</keyword>
<dbReference type="InterPro" id="IPR050833">
    <property type="entry name" value="Poly_Biosynth_Transport"/>
</dbReference>
<keyword evidence="5 7" id="KW-1133">Transmembrane helix</keyword>
<comment type="subcellular location">
    <subcellularLocation>
        <location evidence="1">Cell membrane</location>
        <topology evidence="1">Multi-pass membrane protein</topology>
    </subcellularLocation>
</comment>
<dbReference type="PANTHER" id="PTHR30250">
    <property type="entry name" value="PST FAMILY PREDICTED COLANIC ACID TRANSPORTER"/>
    <property type="match status" value="1"/>
</dbReference>